<reference evidence="5 6" key="1">
    <citation type="submission" date="2018-06" db="EMBL/GenBank/DDBJ databases">
        <title>Chryseolinea flavus sp. nov., a member of the phylum Bacteroidetes isolated from soil.</title>
        <authorList>
            <person name="Li Y."/>
            <person name="Wang J."/>
        </authorList>
    </citation>
    <scope>NUCLEOTIDE SEQUENCE [LARGE SCALE GENOMIC DNA]</scope>
    <source>
        <strain evidence="5 6">SDU1-6</strain>
    </source>
</reference>
<dbReference type="PROSITE" id="PS50930">
    <property type="entry name" value="HTH_LYTTR"/>
    <property type="match status" value="1"/>
</dbReference>
<comment type="caution">
    <text evidence="5">The sequence shown here is derived from an EMBL/GenBank/DDBJ whole genome shotgun (WGS) entry which is preliminary data.</text>
</comment>
<dbReference type="Proteomes" id="UP000251889">
    <property type="component" value="Unassembled WGS sequence"/>
</dbReference>
<evidence type="ECO:0000256" key="1">
    <source>
        <dbReference type="PROSITE-ProRule" id="PRU00169"/>
    </source>
</evidence>
<evidence type="ECO:0000256" key="2">
    <source>
        <dbReference type="SAM" id="Coils"/>
    </source>
</evidence>
<dbReference type="InterPro" id="IPR046947">
    <property type="entry name" value="LytR-like"/>
</dbReference>
<keyword evidence="2" id="KW-0175">Coiled coil</keyword>
<feature type="domain" description="HTH LytTR-type" evidence="4">
    <location>
        <begin position="144"/>
        <end position="247"/>
    </location>
</feature>
<dbReference type="InterPro" id="IPR001789">
    <property type="entry name" value="Sig_transdc_resp-reg_receiver"/>
</dbReference>
<dbReference type="Pfam" id="PF00072">
    <property type="entry name" value="Response_reg"/>
    <property type="match status" value="1"/>
</dbReference>
<gene>
    <name evidence="5" type="ORF">DQQ10_23620</name>
</gene>
<sequence>MMRAIIIDDEENARIALSVLIEQHTAGVKIEGMYPSLKEGCRMIEETKPDVVFLDIQMPDESGLELWKYFAKPFFNVVFTTAYHQYAIQAIKLAAFDYLLKPIDIDELIAVIARLQDQKNVKSIEARLEALENNLRHQQTSPRIVLPASDSLMVIKIEDVVRAESDDNYTYFFLVDGSKHLVSKTLKEFESLLPKERFLRIHQSHLVNLDFIRKLVKGKSGFAQMSDGSKLPVARERRDSVMEALSKL</sequence>
<dbReference type="PANTHER" id="PTHR37299">
    <property type="entry name" value="TRANSCRIPTIONAL REGULATOR-RELATED"/>
    <property type="match status" value="1"/>
</dbReference>
<dbReference type="PANTHER" id="PTHR37299:SF1">
    <property type="entry name" value="STAGE 0 SPORULATION PROTEIN A HOMOLOG"/>
    <property type="match status" value="1"/>
</dbReference>
<feature type="modified residue" description="4-aspartylphosphate" evidence="1">
    <location>
        <position position="55"/>
    </location>
</feature>
<organism evidence="5 6">
    <name type="scientific">Pseudochryseolinea flava</name>
    <dbReference type="NCBI Taxonomy" id="2059302"/>
    <lineage>
        <taxon>Bacteria</taxon>
        <taxon>Pseudomonadati</taxon>
        <taxon>Bacteroidota</taxon>
        <taxon>Cytophagia</taxon>
        <taxon>Cytophagales</taxon>
        <taxon>Fulvivirgaceae</taxon>
        <taxon>Pseudochryseolinea</taxon>
    </lineage>
</organism>
<feature type="domain" description="Response regulatory" evidence="3">
    <location>
        <begin position="3"/>
        <end position="116"/>
    </location>
</feature>
<dbReference type="InterPro" id="IPR007492">
    <property type="entry name" value="LytTR_DNA-bd_dom"/>
</dbReference>
<dbReference type="AlphaFoldDB" id="A0A364XX13"/>
<dbReference type="PROSITE" id="PS50110">
    <property type="entry name" value="RESPONSE_REGULATORY"/>
    <property type="match status" value="1"/>
</dbReference>
<dbReference type="EMBL" id="QMFY01000017">
    <property type="protein sequence ID" value="RAV98513.1"/>
    <property type="molecule type" value="Genomic_DNA"/>
</dbReference>
<dbReference type="SMART" id="SM00448">
    <property type="entry name" value="REC"/>
    <property type="match status" value="1"/>
</dbReference>
<proteinExistence type="predicted"/>
<evidence type="ECO:0000313" key="6">
    <source>
        <dbReference type="Proteomes" id="UP000251889"/>
    </source>
</evidence>
<dbReference type="Pfam" id="PF04397">
    <property type="entry name" value="LytTR"/>
    <property type="match status" value="1"/>
</dbReference>
<keyword evidence="6" id="KW-1185">Reference proteome</keyword>
<dbReference type="Gene3D" id="3.40.50.2300">
    <property type="match status" value="1"/>
</dbReference>
<dbReference type="Gene3D" id="2.40.50.1020">
    <property type="entry name" value="LytTr DNA-binding domain"/>
    <property type="match status" value="1"/>
</dbReference>
<evidence type="ECO:0000259" key="4">
    <source>
        <dbReference type="PROSITE" id="PS50930"/>
    </source>
</evidence>
<protein>
    <submittedName>
        <fullName evidence="5">DNA-binding response regulator</fullName>
    </submittedName>
</protein>
<dbReference type="InterPro" id="IPR011006">
    <property type="entry name" value="CheY-like_superfamily"/>
</dbReference>
<dbReference type="SUPFAM" id="SSF52172">
    <property type="entry name" value="CheY-like"/>
    <property type="match status" value="1"/>
</dbReference>
<name>A0A364XX13_9BACT</name>
<dbReference type="GO" id="GO:0000156">
    <property type="term" value="F:phosphorelay response regulator activity"/>
    <property type="evidence" value="ECO:0007669"/>
    <property type="project" value="InterPro"/>
</dbReference>
<feature type="coiled-coil region" evidence="2">
    <location>
        <begin position="114"/>
        <end position="141"/>
    </location>
</feature>
<dbReference type="GO" id="GO:0003677">
    <property type="term" value="F:DNA binding"/>
    <property type="evidence" value="ECO:0007669"/>
    <property type="project" value="UniProtKB-KW"/>
</dbReference>
<keyword evidence="5" id="KW-0238">DNA-binding</keyword>
<dbReference type="RefSeq" id="WP_112749406.1">
    <property type="nucleotide sequence ID" value="NZ_QMFY01000017.1"/>
</dbReference>
<dbReference type="SMART" id="SM00850">
    <property type="entry name" value="LytTR"/>
    <property type="match status" value="1"/>
</dbReference>
<dbReference type="OrthoDB" id="1646880at2"/>
<keyword evidence="1" id="KW-0597">Phosphoprotein</keyword>
<accession>A0A364XX13</accession>
<evidence type="ECO:0000313" key="5">
    <source>
        <dbReference type="EMBL" id="RAV98513.1"/>
    </source>
</evidence>
<evidence type="ECO:0000259" key="3">
    <source>
        <dbReference type="PROSITE" id="PS50110"/>
    </source>
</evidence>